<name>A0A1S7LEN0_MAGMO</name>
<feature type="region of interest" description="Disordered" evidence="1">
    <location>
        <begin position="1"/>
        <end position="54"/>
    </location>
</feature>
<proteinExistence type="predicted"/>
<organism evidence="2">
    <name type="scientific">Magnetococcus massalia (strain MO-1)</name>
    <dbReference type="NCBI Taxonomy" id="451514"/>
    <lineage>
        <taxon>Bacteria</taxon>
        <taxon>Pseudomonadati</taxon>
        <taxon>Pseudomonadota</taxon>
        <taxon>Magnetococcia</taxon>
        <taxon>Magnetococcales</taxon>
        <taxon>Magnetococcaceae</taxon>
        <taxon>Magnetococcus</taxon>
    </lineage>
</organism>
<evidence type="ECO:0000313" key="2">
    <source>
        <dbReference type="EMBL" id="CRH04499.1"/>
    </source>
</evidence>
<dbReference type="AlphaFoldDB" id="A0A1S7LEN0"/>
<feature type="compositionally biased region" description="Basic and acidic residues" evidence="1">
    <location>
        <begin position="21"/>
        <end position="36"/>
    </location>
</feature>
<feature type="compositionally biased region" description="Polar residues" evidence="1">
    <location>
        <begin position="8"/>
        <end position="18"/>
    </location>
</feature>
<gene>
    <name evidence="2" type="ORF">MAGMO_0286</name>
</gene>
<sequence length="77" mass="8183">MSIYGLSTYMSRSATQGMNGPKKDGRDDGSRDELRSLHSKNNHSGMKENRVVKGGPSNAYRVTISAAALNQLAGAAV</sequence>
<evidence type="ECO:0000256" key="1">
    <source>
        <dbReference type="SAM" id="MobiDB-lite"/>
    </source>
</evidence>
<accession>A0A1S7LEN0</accession>
<reference evidence="2" key="1">
    <citation type="submission" date="2015-04" db="EMBL/GenBank/DDBJ databases">
        <authorList>
            <person name="Syromyatnikov M.Y."/>
            <person name="Popov V.N."/>
        </authorList>
    </citation>
    <scope>NUCLEOTIDE SEQUENCE</scope>
    <source>
        <strain evidence="2">MO-1</strain>
    </source>
</reference>
<protein>
    <submittedName>
        <fullName evidence="2">Uncharacterized protein</fullName>
    </submittedName>
</protein>
<dbReference type="EMBL" id="LO017727">
    <property type="protein sequence ID" value="CRH04499.1"/>
    <property type="molecule type" value="Genomic_DNA"/>
</dbReference>